<dbReference type="RefSeq" id="WP_194415401.1">
    <property type="nucleotide sequence ID" value="NZ_BAABKZ010000005.1"/>
</dbReference>
<proteinExistence type="predicted"/>
<organism evidence="2 3">
    <name type="scientific">Microbacterium yannicii</name>
    <dbReference type="NCBI Taxonomy" id="671622"/>
    <lineage>
        <taxon>Bacteria</taxon>
        <taxon>Bacillati</taxon>
        <taxon>Actinomycetota</taxon>
        <taxon>Actinomycetes</taxon>
        <taxon>Micrococcales</taxon>
        <taxon>Microbacteriaceae</taxon>
        <taxon>Microbacterium</taxon>
    </lineage>
</organism>
<dbReference type="Proteomes" id="UP001501407">
    <property type="component" value="Unassembled WGS sequence"/>
</dbReference>
<keyword evidence="1" id="KW-0812">Transmembrane</keyword>
<name>A0ABP9MM52_9MICO</name>
<reference evidence="3" key="1">
    <citation type="journal article" date="2019" name="Int. J. Syst. Evol. Microbiol.">
        <title>The Global Catalogue of Microorganisms (GCM) 10K type strain sequencing project: providing services to taxonomists for standard genome sequencing and annotation.</title>
        <authorList>
            <consortium name="The Broad Institute Genomics Platform"/>
            <consortium name="The Broad Institute Genome Sequencing Center for Infectious Disease"/>
            <person name="Wu L."/>
            <person name="Ma J."/>
        </authorList>
    </citation>
    <scope>NUCLEOTIDE SEQUENCE [LARGE SCALE GENOMIC DNA]</scope>
    <source>
        <strain evidence="3">JCM 18959</strain>
    </source>
</reference>
<comment type="caution">
    <text evidence="2">The sequence shown here is derived from an EMBL/GenBank/DDBJ whole genome shotgun (WGS) entry which is preliminary data.</text>
</comment>
<keyword evidence="1" id="KW-0472">Membrane</keyword>
<keyword evidence="1" id="KW-1133">Transmembrane helix</keyword>
<accession>A0ABP9MM52</accession>
<feature type="transmembrane region" description="Helical" evidence="1">
    <location>
        <begin position="59"/>
        <end position="84"/>
    </location>
</feature>
<gene>
    <name evidence="2" type="ORF">GCM10025760_34270</name>
</gene>
<dbReference type="EMBL" id="BAABKZ010000005">
    <property type="protein sequence ID" value="GAA5098819.1"/>
    <property type="molecule type" value="Genomic_DNA"/>
</dbReference>
<protein>
    <recommendedName>
        <fullName evidence="4">DUF1772 domain-containing protein</fullName>
    </recommendedName>
</protein>
<evidence type="ECO:0000256" key="1">
    <source>
        <dbReference type="SAM" id="Phobius"/>
    </source>
</evidence>
<evidence type="ECO:0000313" key="3">
    <source>
        <dbReference type="Proteomes" id="UP001501407"/>
    </source>
</evidence>
<evidence type="ECO:0008006" key="4">
    <source>
        <dbReference type="Google" id="ProtNLM"/>
    </source>
</evidence>
<feature type="transmembrane region" description="Helical" evidence="1">
    <location>
        <begin position="6"/>
        <end position="25"/>
    </location>
</feature>
<keyword evidence="3" id="KW-1185">Reference proteome</keyword>
<sequence length="89" mass="10084">MEWAKYVFVAVWAVVALALGSLFAFKPEVPADIYINWMSITRTTHRLQQAMMPRRFILIWYRLGGVAFLVLGVLIPVLMFTGVIGPSAR</sequence>
<evidence type="ECO:0000313" key="2">
    <source>
        <dbReference type="EMBL" id="GAA5098819.1"/>
    </source>
</evidence>